<evidence type="ECO:0000313" key="1">
    <source>
        <dbReference type="EMBL" id="MBM0279676.1"/>
    </source>
</evidence>
<comment type="caution">
    <text evidence="1">The sequence shown here is derived from an EMBL/GenBank/DDBJ whole genome shotgun (WGS) entry which is preliminary data.</text>
</comment>
<organism evidence="1 2">
    <name type="scientific">Micromonospora tarensis</name>
    <dbReference type="NCBI Taxonomy" id="2806100"/>
    <lineage>
        <taxon>Bacteria</taxon>
        <taxon>Bacillati</taxon>
        <taxon>Actinomycetota</taxon>
        <taxon>Actinomycetes</taxon>
        <taxon>Micromonosporales</taxon>
        <taxon>Micromonosporaceae</taxon>
        <taxon>Micromonospora</taxon>
    </lineage>
</organism>
<keyword evidence="2" id="KW-1185">Reference proteome</keyword>
<sequence>MYQHLCIAEHCGIPTQHTDTCPGEGCRGCLPRLAADGLRLCDVDTRRIAEDACTAAVLYEDLALTLIRKGRGGERVASSGSGAPVPDDAVMEAREAIRATLVSLCRLIAEERGSHLPADAITALGAYIAHHAVWLAAHRAADEHARDLRDIASDPRTRRLAYPAGTDRLYIGDCPLLVRDLDGVESICGTRLYQYAGQLFIGCDGCGTDETVEWWQRELVGDAGTVVDAYAGAADLAMRHARPVDPALIRKWASLGKPRIERLPRGFIGPPRGVVVVGKGKDERGRTLYDLGDLRLYAHLLWGEKTAVVASVAA</sequence>
<proteinExistence type="predicted"/>
<evidence type="ECO:0000313" key="2">
    <source>
        <dbReference type="Proteomes" id="UP000622245"/>
    </source>
</evidence>
<reference evidence="1 2" key="1">
    <citation type="submission" date="2021-01" db="EMBL/GenBank/DDBJ databases">
        <title>Draft genome sequence of Micromonospora sp. strain STR1s_6.</title>
        <authorList>
            <person name="Karlyshev A."/>
            <person name="Jawad R."/>
        </authorList>
    </citation>
    <scope>NUCLEOTIDE SEQUENCE [LARGE SCALE GENOMIC DNA]</scope>
    <source>
        <strain evidence="1 2">STR1S-6</strain>
    </source>
</reference>
<protein>
    <submittedName>
        <fullName evidence="1">Uncharacterized protein</fullName>
    </submittedName>
</protein>
<gene>
    <name evidence="1" type="ORF">JM949_32955</name>
</gene>
<accession>A0ABS1YRG3</accession>
<dbReference type="Proteomes" id="UP000622245">
    <property type="component" value="Unassembled WGS sequence"/>
</dbReference>
<dbReference type="RefSeq" id="WP_203151969.1">
    <property type="nucleotide sequence ID" value="NZ_JAEVHL010000330.1"/>
</dbReference>
<name>A0ABS1YRG3_9ACTN</name>
<dbReference type="EMBL" id="JAEVHL010000330">
    <property type="protein sequence ID" value="MBM0279676.1"/>
    <property type="molecule type" value="Genomic_DNA"/>
</dbReference>